<dbReference type="GO" id="GO:0003677">
    <property type="term" value="F:DNA binding"/>
    <property type="evidence" value="ECO:0007669"/>
    <property type="project" value="UniProtKB-KW"/>
</dbReference>
<keyword evidence="6" id="KW-0175">Coiled coil</keyword>
<evidence type="ECO:0000256" key="2">
    <source>
        <dbReference type="ARBA" id="ARBA00023015"/>
    </source>
</evidence>
<feature type="compositionally biased region" description="Polar residues" evidence="7">
    <location>
        <begin position="25"/>
        <end position="34"/>
    </location>
</feature>
<feature type="compositionally biased region" description="Basic and acidic residues" evidence="7">
    <location>
        <begin position="1"/>
        <end position="11"/>
    </location>
</feature>
<dbReference type="Gene3D" id="1.20.5.170">
    <property type="match status" value="1"/>
</dbReference>
<dbReference type="STRING" id="3983.A0A199U9C5"/>
<feature type="region of interest" description="Disordered" evidence="7">
    <location>
        <begin position="1"/>
        <end position="62"/>
    </location>
</feature>
<dbReference type="InterPro" id="IPR046347">
    <property type="entry name" value="bZIP_sf"/>
</dbReference>
<feature type="region of interest" description="Disordered" evidence="7">
    <location>
        <begin position="135"/>
        <end position="173"/>
    </location>
</feature>
<dbReference type="OrthoDB" id="1435597at2759"/>
<comment type="subcellular location">
    <subcellularLocation>
        <location evidence="1">Nucleus</location>
    </subcellularLocation>
</comment>
<dbReference type="GO" id="GO:0005634">
    <property type="term" value="C:nucleus"/>
    <property type="evidence" value="ECO:0007669"/>
    <property type="project" value="UniProtKB-SubCell"/>
</dbReference>
<evidence type="ECO:0000256" key="7">
    <source>
        <dbReference type="SAM" id="MobiDB-lite"/>
    </source>
</evidence>
<dbReference type="PROSITE" id="PS50217">
    <property type="entry name" value="BZIP"/>
    <property type="match status" value="1"/>
</dbReference>
<dbReference type="GO" id="GO:0003700">
    <property type="term" value="F:DNA-binding transcription factor activity"/>
    <property type="evidence" value="ECO:0007669"/>
    <property type="project" value="InterPro"/>
</dbReference>
<keyword evidence="4" id="KW-0804">Transcription</keyword>
<accession>A0A199U9C5</accession>
<evidence type="ECO:0000256" key="6">
    <source>
        <dbReference type="SAM" id="Coils"/>
    </source>
</evidence>
<evidence type="ECO:0000256" key="4">
    <source>
        <dbReference type="ARBA" id="ARBA00023163"/>
    </source>
</evidence>
<evidence type="ECO:0000256" key="5">
    <source>
        <dbReference type="ARBA" id="ARBA00023242"/>
    </source>
</evidence>
<dbReference type="SUPFAM" id="SSF57959">
    <property type="entry name" value="Leucine zipper domain"/>
    <property type="match status" value="1"/>
</dbReference>
<evidence type="ECO:0000256" key="1">
    <source>
        <dbReference type="ARBA" id="ARBA00004123"/>
    </source>
</evidence>
<feature type="coiled-coil region" evidence="6">
    <location>
        <begin position="216"/>
        <end position="295"/>
    </location>
</feature>
<name>A0A199U9C5_MANES</name>
<keyword evidence="5" id="KW-0539">Nucleus</keyword>
<dbReference type="EMBL" id="KV451113">
    <property type="protein sequence ID" value="OAY21350.1"/>
    <property type="molecule type" value="Genomic_DNA"/>
</dbReference>
<feature type="region of interest" description="Disordered" evidence="7">
    <location>
        <begin position="81"/>
        <end position="105"/>
    </location>
</feature>
<dbReference type="InterPro" id="IPR044759">
    <property type="entry name" value="bZIP_RF2"/>
</dbReference>
<dbReference type="PANTHER" id="PTHR13690">
    <property type="entry name" value="TRANSCRIPTION FACTOR POSF21-RELATED"/>
    <property type="match status" value="1"/>
</dbReference>
<reference evidence="9" key="1">
    <citation type="submission" date="2016-02" db="EMBL/GenBank/DDBJ databases">
        <title>WGS assembly of Manihot esculenta.</title>
        <authorList>
            <person name="Bredeson J.V."/>
            <person name="Prochnik S.E."/>
            <person name="Lyons J.B."/>
            <person name="Schmutz J."/>
            <person name="Grimwood J."/>
            <person name="Vrebalov J."/>
            <person name="Bart R.S."/>
            <person name="Amuge T."/>
            <person name="Ferguson M.E."/>
            <person name="Green R."/>
            <person name="Putnam N."/>
            <person name="Stites J."/>
            <person name="Rounsley S."/>
            <person name="Rokhsar D.S."/>
        </authorList>
    </citation>
    <scope>NUCLEOTIDE SEQUENCE [LARGE SCALE GENOMIC DNA]</scope>
    <source>
        <tissue evidence="9">Leaf</tissue>
    </source>
</reference>
<dbReference type="SMR" id="A0A199U9C5"/>
<organism evidence="9">
    <name type="scientific">Manihot esculenta</name>
    <name type="common">Cassava</name>
    <name type="synonym">Jatropha manihot</name>
    <dbReference type="NCBI Taxonomy" id="3983"/>
    <lineage>
        <taxon>Eukaryota</taxon>
        <taxon>Viridiplantae</taxon>
        <taxon>Streptophyta</taxon>
        <taxon>Embryophyta</taxon>
        <taxon>Tracheophyta</taxon>
        <taxon>Spermatophyta</taxon>
        <taxon>Magnoliopsida</taxon>
        <taxon>eudicotyledons</taxon>
        <taxon>Gunneridae</taxon>
        <taxon>Pentapetalae</taxon>
        <taxon>rosids</taxon>
        <taxon>fabids</taxon>
        <taxon>Malpighiales</taxon>
        <taxon>Euphorbiaceae</taxon>
        <taxon>Crotonoideae</taxon>
        <taxon>Manihoteae</taxon>
        <taxon>Manihot</taxon>
    </lineage>
</organism>
<sequence>MEMQDPQDKHSLNPISNSNSNSNSHFDPNSQNVALKNPLPDAPSSTSMFSARPASHHRRAHSEMSFRLPDDMTMMMMDLSPSDPINGGGAGGGGRTGGGGGVGGGSSAGSFEEIGSEDDLFSTYIDVDKLTGGGNVDGRNSMDHNNNNHGEGDKGASLTTTRPTHRHSNSVDGSAFGEVMDAKKAMPPDKLAELWNLDPKRAKRIIANRQSAARSKERKARYILELERKVQTLQTEATTLSAQLTLFQRDTTGLSTENTELKLRLQAMEQQAQLRDALNEALKKEVERLKIATGETISPSESFNLGMNQMPYSPSIFFPFPQQPGPASHPNMQFPPFAHSQPNMPAQHLHQTHSHSFSELMKNDPLGRLQGLDISSKGLNIVKSEGPSLSASESSSTF</sequence>
<dbReference type="FunFam" id="1.20.5.170:FF:000009">
    <property type="entry name" value="probable transcription factor PosF21"/>
    <property type="match status" value="1"/>
</dbReference>
<feature type="compositionally biased region" description="Gly residues" evidence="7">
    <location>
        <begin position="86"/>
        <end position="105"/>
    </location>
</feature>
<dbReference type="Pfam" id="PF00170">
    <property type="entry name" value="bZIP_1"/>
    <property type="match status" value="1"/>
</dbReference>
<evidence type="ECO:0000313" key="9">
    <source>
        <dbReference type="EMBL" id="OAY21350.1"/>
    </source>
</evidence>
<dbReference type="InterPro" id="IPR004827">
    <property type="entry name" value="bZIP"/>
</dbReference>
<gene>
    <name evidence="9" type="ORF">MANES_S095200</name>
</gene>
<protein>
    <recommendedName>
        <fullName evidence="8">BZIP domain-containing protein</fullName>
    </recommendedName>
</protein>
<feature type="domain" description="BZIP" evidence="8">
    <location>
        <begin position="198"/>
        <end position="261"/>
    </location>
</feature>
<proteinExistence type="predicted"/>
<dbReference type="CDD" id="cd14703">
    <property type="entry name" value="bZIP_plant_RF2"/>
    <property type="match status" value="1"/>
</dbReference>
<evidence type="ECO:0000259" key="8">
    <source>
        <dbReference type="PROSITE" id="PS50217"/>
    </source>
</evidence>
<dbReference type="PANTHER" id="PTHR13690:SF122">
    <property type="entry name" value="ATBZIP TRANSCRIPTION FACTOR"/>
    <property type="match status" value="1"/>
</dbReference>
<dbReference type="Gramene" id="Manes.18G126808.1.v8.1">
    <property type="protein sequence ID" value="Manes.18G126808.1.v8.1.CDS"/>
    <property type="gene ID" value="Manes.18G126808.v8.1"/>
</dbReference>
<dbReference type="SMART" id="SM00338">
    <property type="entry name" value="BRLZ"/>
    <property type="match status" value="1"/>
</dbReference>
<keyword evidence="2" id="KW-0805">Transcription regulation</keyword>
<evidence type="ECO:0000256" key="3">
    <source>
        <dbReference type="ARBA" id="ARBA00023125"/>
    </source>
</evidence>
<keyword evidence="3" id="KW-0238">DNA-binding</keyword>
<dbReference type="AlphaFoldDB" id="A0A199U9C5"/>